<protein>
    <submittedName>
        <fullName evidence="2">Uncharacterized protein</fullName>
    </submittedName>
</protein>
<gene>
    <name evidence="2" type="ORF">PR048_009904</name>
</gene>
<feature type="region of interest" description="Disordered" evidence="1">
    <location>
        <begin position="97"/>
        <end position="123"/>
    </location>
</feature>
<proteinExistence type="predicted"/>
<evidence type="ECO:0000313" key="3">
    <source>
        <dbReference type="Proteomes" id="UP001159363"/>
    </source>
</evidence>
<organism evidence="2 3">
    <name type="scientific">Dryococelus australis</name>
    <dbReference type="NCBI Taxonomy" id="614101"/>
    <lineage>
        <taxon>Eukaryota</taxon>
        <taxon>Metazoa</taxon>
        <taxon>Ecdysozoa</taxon>
        <taxon>Arthropoda</taxon>
        <taxon>Hexapoda</taxon>
        <taxon>Insecta</taxon>
        <taxon>Pterygota</taxon>
        <taxon>Neoptera</taxon>
        <taxon>Polyneoptera</taxon>
        <taxon>Phasmatodea</taxon>
        <taxon>Verophasmatodea</taxon>
        <taxon>Anareolatae</taxon>
        <taxon>Phasmatidae</taxon>
        <taxon>Eurycanthinae</taxon>
        <taxon>Dryococelus</taxon>
    </lineage>
</organism>
<dbReference type="Proteomes" id="UP001159363">
    <property type="component" value="Chromosome 3"/>
</dbReference>
<name>A0ABQ9I186_9NEOP</name>
<feature type="region of interest" description="Disordered" evidence="1">
    <location>
        <begin position="137"/>
        <end position="189"/>
    </location>
</feature>
<feature type="compositionally biased region" description="Low complexity" evidence="1">
    <location>
        <begin position="56"/>
        <end position="66"/>
    </location>
</feature>
<comment type="caution">
    <text evidence="2">The sequence shown here is derived from an EMBL/GenBank/DDBJ whole genome shotgun (WGS) entry which is preliminary data.</text>
</comment>
<dbReference type="EMBL" id="JARBHB010000003">
    <property type="protein sequence ID" value="KAJ8890396.1"/>
    <property type="molecule type" value="Genomic_DNA"/>
</dbReference>
<evidence type="ECO:0000256" key="1">
    <source>
        <dbReference type="SAM" id="MobiDB-lite"/>
    </source>
</evidence>
<evidence type="ECO:0000313" key="2">
    <source>
        <dbReference type="EMBL" id="KAJ8890396.1"/>
    </source>
</evidence>
<reference evidence="2 3" key="1">
    <citation type="submission" date="2023-02" db="EMBL/GenBank/DDBJ databases">
        <title>LHISI_Scaffold_Assembly.</title>
        <authorList>
            <person name="Stuart O.P."/>
            <person name="Cleave R."/>
            <person name="Magrath M.J.L."/>
            <person name="Mikheyev A.S."/>
        </authorList>
    </citation>
    <scope>NUCLEOTIDE SEQUENCE [LARGE SCALE GENOMIC DNA]</scope>
    <source>
        <strain evidence="2">Daus_M_001</strain>
        <tissue evidence="2">Leg muscle</tissue>
    </source>
</reference>
<sequence length="189" mass="19947">MSALTSYLQWLRTSAWTSHLFGTIYLVCEGKQHHVQVRRNDLGHTITHSSAATKGAPAASPSIDVPIIPPPASDSHVAAPESTTDGNLQNLLQSVMPGVPMSLGPADNRPSRPPPPNVSTVNPTHQAAPAILSVQTSSTMPHSIGGPVSRHLPQTQLPKARPQDICQDHAPASASPDQRHCNTVATPSI</sequence>
<keyword evidence="3" id="KW-1185">Reference proteome</keyword>
<feature type="region of interest" description="Disordered" evidence="1">
    <location>
        <begin position="50"/>
        <end position="84"/>
    </location>
</feature>
<accession>A0ABQ9I186</accession>